<reference evidence="9 10" key="1">
    <citation type="submission" date="2020-06" db="EMBL/GenBank/DDBJ databases">
        <authorList>
            <person name="Li R."/>
            <person name="Bekaert M."/>
        </authorList>
    </citation>
    <scope>NUCLEOTIDE SEQUENCE [LARGE SCALE GENOMIC DNA]</scope>
    <source>
        <strain evidence="10">wild</strain>
    </source>
</reference>
<sequence length="579" mass="65219">MMISKVPMNKIADKIFIEVTIMEVNGSGRVYQTDGITRHYCIIVKTFKDIEDDLYRFSERISSEIDDLGFQCEKEKPYVQTFDAWGNRIDELVTCEAWKKMHTISAEEGLISLGYDNPKEEWRRLHQMSKLYIFASSSGLYSCPLAMTDGAATIIRRIENPTSQLLKAFQNLTSRNPKEFWTSGQWMTEKKGGSDVASGTETVAVEQDDGSYRLYGYKWFSSATDSDMAFTLARVVDKHNNITEGTKGLSLFYLETKKNDGSLNNIQIMKLKDKLGTRQLPTAELLLDGTSAVRVSELGRGVAEISNMLTISRIHTAFMAISNMRKLLILSKDYSFKREAFGNQLYKYPLHVQTLARLETEVRAATLFVFHAVLLLSKQESGNATEDELHLLRLLTPLIKLYTGKQAMSVSSEGLESFGGQGYIEETGLPNFLRDAQVLTIWEGTTNILSLDVLRCISKSNGQALISLKNDVDNKLSTAPSDLSKEAEKLQMALKSVLQFVTKNQENLDVLTFAARDLSYSLSRIYMGTLMIEHTGSCGMSPVDIYACKRWCEQQLSLVSNKEQYSKQSSELDKELVYG</sequence>
<evidence type="ECO:0000256" key="2">
    <source>
        <dbReference type="ARBA" id="ARBA00022630"/>
    </source>
</evidence>
<dbReference type="Pfam" id="PF22217">
    <property type="entry name" value="ACDH-11_C"/>
    <property type="match status" value="1"/>
</dbReference>
<keyword evidence="4" id="KW-0560">Oxidoreductase</keyword>
<dbReference type="SUPFAM" id="SSF56645">
    <property type="entry name" value="Acyl-CoA dehydrogenase NM domain-like"/>
    <property type="match status" value="1"/>
</dbReference>
<evidence type="ECO:0008006" key="11">
    <source>
        <dbReference type="Google" id="ProtNLM"/>
    </source>
</evidence>
<evidence type="ECO:0000259" key="8">
    <source>
        <dbReference type="Pfam" id="PF22217"/>
    </source>
</evidence>
<dbReference type="InterPro" id="IPR009075">
    <property type="entry name" value="AcylCo_DH/oxidase_C"/>
</dbReference>
<dbReference type="InterPro" id="IPR006091">
    <property type="entry name" value="Acyl-CoA_Oxase/DH_mid-dom"/>
</dbReference>
<accession>A0A6J8EWI6</accession>
<keyword evidence="3 4" id="KW-0274">FAD</keyword>
<keyword evidence="2 4" id="KW-0285">Flavoprotein</keyword>
<proteinExistence type="inferred from homology"/>
<dbReference type="PANTHER" id="PTHR42707">
    <property type="entry name" value="ACYL-COA DEHYDROGENASE"/>
    <property type="match status" value="1"/>
</dbReference>
<dbReference type="InterPro" id="IPR009100">
    <property type="entry name" value="AcylCoA_DH/oxidase_NM_dom_sf"/>
</dbReference>
<gene>
    <name evidence="9" type="ORF">MCOR_56839</name>
</gene>
<evidence type="ECO:0000259" key="7">
    <source>
        <dbReference type="Pfam" id="PF18158"/>
    </source>
</evidence>
<dbReference type="Pfam" id="PF00441">
    <property type="entry name" value="Acyl-CoA_dh_1"/>
    <property type="match status" value="1"/>
</dbReference>
<comment type="cofactor">
    <cofactor evidence="4">
        <name>FAD</name>
        <dbReference type="ChEBI" id="CHEBI:57692"/>
    </cofactor>
</comment>
<evidence type="ECO:0000313" key="10">
    <source>
        <dbReference type="Proteomes" id="UP000507470"/>
    </source>
</evidence>
<feature type="domain" description="Acyl-CoA dehydrogenase 11-like C-terminal" evidence="8">
    <location>
        <begin position="463"/>
        <end position="578"/>
    </location>
</feature>
<evidence type="ECO:0000256" key="3">
    <source>
        <dbReference type="ARBA" id="ARBA00022827"/>
    </source>
</evidence>
<feature type="domain" description="Adaptive response protein AidB N-terminal" evidence="7">
    <location>
        <begin position="51"/>
        <end position="167"/>
    </location>
</feature>
<evidence type="ECO:0000256" key="1">
    <source>
        <dbReference type="ARBA" id="ARBA00009347"/>
    </source>
</evidence>
<dbReference type="GO" id="GO:0003995">
    <property type="term" value="F:acyl-CoA dehydrogenase activity"/>
    <property type="evidence" value="ECO:0007669"/>
    <property type="project" value="TreeGrafter"/>
</dbReference>
<dbReference type="AlphaFoldDB" id="A0A6J8EWI6"/>
<dbReference type="Gene3D" id="2.40.110.20">
    <property type="match status" value="1"/>
</dbReference>
<feature type="domain" description="Acyl-CoA dehydrogenase/oxidase C-terminal" evidence="5">
    <location>
        <begin position="299"/>
        <end position="454"/>
    </location>
</feature>
<dbReference type="InterPro" id="IPR053998">
    <property type="entry name" value="ACDH-11_C"/>
</dbReference>
<name>A0A6J8EWI6_MYTCO</name>
<evidence type="ECO:0000256" key="4">
    <source>
        <dbReference type="RuleBase" id="RU362125"/>
    </source>
</evidence>
<evidence type="ECO:0000259" key="5">
    <source>
        <dbReference type="Pfam" id="PF00441"/>
    </source>
</evidence>
<dbReference type="Gene3D" id="6.10.250.600">
    <property type="match status" value="1"/>
</dbReference>
<evidence type="ECO:0000313" key="9">
    <source>
        <dbReference type="EMBL" id="CAC5424988.1"/>
    </source>
</evidence>
<dbReference type="InterPro" id="IPR041504">
    <property type="entry name" value="AidB_N"/>
</dbReference>
<feature type="domain" description="Acyl-CoA oxidase/dehydrogenase middle" evidence="6">
    <location>
        <begin position="185"/>
        <end position="288"/>
    </location>
</feature>
<dbReference type="Proteomes" id="UP000507470">
    <property type="component" value="Unassembled WGS sequence"/>
</dbReference>
<organism evidence="9 10">
    <name type="scientific">Mytilus coruscus</name>
    <name type="common">Sea mussel</name>
    <dbReference type="NCBI Taxonomy" id="42192"/>
    <lineage>
        <taxon>Eukaryota</taxon>
        <taxon>Metazoa</taxon>
        <taxon>Spiralia</taxon>
        <taxon>Lophotrochozoa</taxon>
        <taxon>Mollusca</taxon>
        <taxon>Bivalvia</taxon>
        <taxon>Autobranchia</taxon>
        <taxon>Pteriomorphia</taxon>
        <taxon>Mytilida</taxon>
        <taxon>Mytiloidea</taxon>
        <taxon>Mytilidae</taxon>
        <taxon>Mytilinae</taxon>
        <taxon>Mytilus</taxon>
    </lineage>
</organism>
<comment type="similarity">
    <text evidence="1 4">Belongs to the acyl-CoA dehydrogenase family.</text>
</comment>
<evidence type="ECO:0000259" key="6">
    <source>
        <dbReference type="Pfam" id="PF02770"/>
    </source>
</evidence>
<keyword evidence="10" id="KW-1185">Reference proteome</keyword>
<dbReference type="InterPro" id="IPR052904">
    <property type="entry name" value="Acyl-CoA_dehydrogenase-like"/>
</dbReference>
<dbReference type="InterPro" id="IPR036250">
    <property type="entry name" value="AcylCo_DH-like_C"/>
</dbReference>
<dbReference type="Pfam" id="PF18158">
    <property type="entry name" value="AidB_N"/>
    <property type="match status" value="1"/>
</dbReference>
<dbReference type="Pfam" id="PF02770">
    <property type="entry name" value="Acyl-CoA_dh_M"/>
    <property type="match status" value="1"/>
</dbReference>
<dbReference type="Gene3D" id="1.20.140.10">
    <property type="entry name" value="Butyryl-CoA Dehydrogenase, subunit A, domain 3"/>
    <property type="match status" value="1"/>
</dbReference>
<dbReference type="SUPFAM" id="SSF47203">
    <property type="entry name" value="Acyl-CoA dehydrogenase C-terminal domain-like"/>
    <property type="match status" value="1"/>
</dbReference>
<dbReference type="PANTHER" id="PTHR42707:SF2">
    <property type="entry name" value="ACD11 DEHYDROGENASE"/>
    <property type="match status" value="1"/>
</dbReference>
<dbReference type="EMBL" id="CACVKT020010146">
    <property type="protein sequence ID" value="CAC5424988.1"/>
    <property type="molecule type" value="Genomic_DNA"/>
</dbReference>
<dbReference type="OrthoDB" id="10251155at2759"/>
<protein>
    <recommendedName>
        <fullName evidence="11">Acyl-CoA dehydrogenase family member 11</fullName>
    </recommendedName>
</protein>